<gene>
    <name evidence="8" type="ORF">DACRYDRAFT_96336</name>
</gene>
<feature type="binding site" evidence="4">
    <location>
        <position position="453"/>
    </location>
    <ligand>
        <name>S-adenosyl-L-methionine</name>
        <dbReference type="ChEBI" id="CHEBI:59789"/>
    </ligand>
</feature>
<keyword evidence="3 4" id="KW-0949">S-adenosyl-L-methionine</keyword>
<dbReference type="InterPro" id="IPR010280">
    <property type="entry name" value="U5_MeTrfase_fam"/>
</dbReference>
<dbReference type="GO" id="GO:0009451">
    <property type="term" value="P:RNA modification"/>
    <property type="evidence" value="ECO:0007669"/>
    <property type="project" value="UniProtKB-ARBA"/>
</dbReference>
<evidence type="ECO:0000256" key="6">
    <source>
        <dbReference type="SAM" id="MobiDB-lite"/>
    </source>
</evidence>
<comment type="similarity">
    <text evidence="4">Belongs to the class I-like SAM-binding methyltransferase superfamily. RNA M5U methyltransferase family.</text>
</comment>
<dbReference type="InterPro" id="IPR030391">
    <property type="entry name" value="MeTrfase_TrmA_CS"/>
</dbReference>
<proteinExistence type="inferred from homology"/>
<dbReference type="AlphaFoldDB" id="M5G5P5"/>
<evidence type="ECO:0000256" key="1">
    <source>
        <dbReference type="ARBA" id="ARBA00022603"/>
    </source>
</evidence>
<dbReference type="Pfam" id="PF05958">
    <property type="entry name" value="tRNA_U5-meth_tr"/>
    <property type="match status" value="1"/>
</dbReference>
<evidence type="ECO:0000256" key="5">
    <source>
        <dbReference type="PROSITE-ProRule" id="PRU10015"/>
    </source>
</evidence>
<dbReference type="Proteomes" id="UP000030653">
    <property type="component" value="Unassembled WGS sequence"/>
</dbReference>
<dbReference type="GeneID" id="63692422"/>
<sequence length="640" mass="69638">MHLVRVGHLSLRFTCHPSLYIRMSKRALSGSPVPSASAPSSPKRPKFSVPPPAVPAAVGVPTAHKTKKRKRPPPPEFGSREDVLQKEVKRLLESEGRVLGSDEGWDAPEGAGMGVELEVRVRELSSTGDGLALVPEGFPPWVVVTPFALPNEKILVKLLRPAHGHSEAKLLEVLEPNPELRDMSLVKCKYFGKCAGCQYQMLAYDTQLDVKRDVVVRAYKYFSKLPESSVPTVLPTIASPLQYGYRTKITPHFDAPPWQRQGRRGKDRPPRAPRENSDWEVRIGFDEKGEGRRVLDIEECPIATGVINEGLKEERKKIQETIENYTRGATMLIRDSILYEPANPFKDAATEVRDDYTVDSSAVGPSAIVGRIGRTVGAPAVENEGTVSNADAGGKASIADGVDAAPPSSKPDGPATCTDDGKERHICVTSTAATIYDRVGPYLFSFPASAFFQNNSSVLVPLTDHVKTAIESATVGQGQAHPTHLVDAYCGSGLFSLMLSSSFEKISGIDISVHSISSAVRNLALNDLPSDKFAFQTGTASDIFASVSHFPSSQTAAVIDPPRKGCDEPFLRQLLNFRPKVIVYVSCNVHTQARDLGWLLRTQEEEGRTPENGAYGIVSLRGFDLFPQTGHVESVAVLVR</sequence>
<keyword evidence="2 4" id="KW-0808">Transferase</keyword>
<feature type="active site" description="Nucleophile" evidence="4">
    <location>
        <position position="587"/>
    </location>
</feature>
<keyword evidence="9" id="KW-1185">Reference proteome</keyword>
<evidence type="ECO:0000256" key="3">
    <source>
        <dbReference type="ARBA" id="ARBA00022691"/>
    </source>
</evidence>
<dbReference type="GO" id="GO:0008033">
    <property type="term" value="P:tRNA processing"/>
    <property type="evidence" value="ECO:0007669"/>
    <property type="project" value="InterPro"/>
</dbReference>
<evidence type="ECO:0000256" key="2">
    <source>
        <dbReference type="ARBA" id="ARBA00022679"/>
    </source>
</evidence>
<dbReference type="SUPFAM" id="SSF53335">
    <property type="entry name" value="S-adenosyl-L-methionine-dependent methyltransferases"/>
    <property type="match status" value="2"/>
</dbReference>
<dbReference type="STRING" id="1858805.M5G5P5"/>
<feature type="binding site" evidence="4">
    <location>
        <position position="560"/>
    </location>
    <ligand>
        <name>S-adenosyl-L-methionine</name>
        <dbReference type="ChEBI" id="CHEBI:59789"/>
    </ligand>
</feature>
<dbReference type="InterPro" id="IPR002792">
    <property type="entry name" value="TRAM_dom"/>
</dbReference>
<feature type="region of interest" description="Disordered" evidence="6">
    <location>
        <begin position="384"/>
        <end position="421"/>
    </location>
</feature>
<dbReference type="InterPro" id="IPR025795">
    <property type="entry name" value="tRNA_(uracil-5-)_MeTrfase"/>
</dbReference>
<dbReference type="PROSITE" id="PS50926">
    <property type="entry name" value="TRAM"/>
    <property type="match status" value="1"/>
</dbReference>
<dbReference type="OMA" id="GGCKWQH"/>
<dbReference type="PROSITE" id="PS01230">
    <property type="entry name" value="TRMA_1"/>
    <property type="match status" value="1"/>
</dbReference>
<dbReference type="PANTHER" id="PTHR11061">
    <property type="entry name" value="RNA M5U METHYLTRANSFERASE"/>
    <property type="match status" value="1"/>
</dbReference>
<feature type="region of interest" description="Disordered" evidence="6">
    <location>
        <begin position="27"/>
        <end position="83"/>
    </location>
</feature>
<dbReference type="SUPFAM" id="SSF50249">
    <property type="entry name" value="Nucleic acid-binding proteins"/>
    <property type="match status" value="1"/>
</dbReference>
<feature type="binding site" evidence="4">
    <location>
        <position position="489"/>
    </location>
    <ligand>
        <name>S-adenosyl-L-methionine</name>
        <dbReference type="ChEBI" id="CHEBI:59789"/>
    </ligand>
</feature>
<evidence type="ECO:0000256" key="4">
    <source>
        <dbReference type="PROSITE-ProRule" id="PRU01024"/>
    </source>
</evidence>
<dbReference type="OrthoDB" id="10250660at2759"/>
<dbReference type="InterPro" id="IPR029063">
    <property type="entry name" value="SAM-dependent_MTases_sf"/>
</dbReference>
<feature type="region of interest" description="Disordered" evidence="6">
    <location>
        <begin position="252"/>
        <end position="278"/>
    </location>
</feature>
<dbReference type="GO" id="GO:0032259">
    <property type="term" value="P:methylation"/>
    <property type="evidence" value="ECO:0007669"/>
    <property type="project" value="UniProtKB-KW"/>
</dbReference>
<feature type="active site" evidence="5">
    <location>
        <position position="587"/>
    </location>
</feature>
<evidence type="ECO:0000313" key="9">
    <source>
        <dbReference type="Proteomes" id="UP000030653"/>
    </source>
</evidence>
<feature type="compositionally biased region" description="Basic and acidic residues" evidence="6">
    <location>
        <begin position="267"/>
        <end position="278"/>
    </location>
</feature>
<evidence type="ECO:0000259" key="7">
    <source>
        <dbReference type="PROSITE" id="PS50926"/>
    </source>
</evidence>
<feature type="domain" description="TRAM" evidence="7">
    <location>
        <begin position="110"/>
        <end position="172"/>
    </location>
</feature>
<dbReference type="PROSITE" id="PS51622">
    <property type="entry name" value="SAM_MT_RNA_M5U_2"/>
    <property type="match status" value="1"/>
</dbReference>
<evidence type="ECO:0000313" key="8">
    <source>
        <dbReference type="EMBL" id="EJT99082.1"/>
    </source>
</evidence>
<name>M5G5P5_DACPD</name>
<accession>M5G5P5</accession>
<protein>
    <submittedName>
        <fullName evidence="8">S-adenosyl-L-methionine-dependent methyltransferase</fullName>
    </submittedName>
</protein>
<reference evidence="8 9" key="1">
    <citation type="journal article" date="2012" name="Science">
        <title>The Paleozoic origin of enzymatic lignin decomposition reconstructed from 31 fungal genomes.</title>
        <authorList>
            <person name="Floudas D."/>
            <person name="Binder M."/>
            <person name="Riley R."/>
            <person name="Barry K."/>
            <person name="Blanchette R.A."/>
            <person name="Henrissat B."/>
            <person name="Martinez A.T."/>
            <person name="Otillar R."/>
            <person name="Spatafora J.W."/>
            <person name="Yadav J.S."/>
            <person name="Aerts A."/>
            <person name="Benoit I."/>
            <person name="Boyd A."/>
            <person name="Carlson A."/>
            <person name="Copeland A."/>
            <person name="Coutinho P.M."/>
            <person name="de Vries R.P."/>
            <person name="Ferreira P."/>
            <person name="Findley K."/>
            <person name="Foster B."/>
            <person name="Gaskell J."/>
            <person name="Glotzer D."/>
            <person name="Gorecki P."/>
            <person name="Heitman J."/>
            <person name="Hesse C."/>
            <person name="Hori C."/>
            <person name="Igarashi K."/>
            <person name="Jurgens J.A."/>
            <person name="Kallen N."/>
            <person name="Kersten P."/>
            <person name="Kohler A."/>
            <person name="Kuees U."/>
            <person name="Kumar T.K.A."/>
            <person name="Kuo A."/>
            <person name="LaButti K."/>
            <person name="Larrondo L.F."/>
            <person name="Lindquist E."/>
            <person name="Ling A."/>
            <person name="Lombard V."/>
            <person name="Lucas S."/>
            <person name="Lundell T."/>
            <person name="Martin R."/>
            <person name="McLaughlin D.J."/>
            <person name="Morgenstern I."/>
            <person name="Morin E."/>
            <person name="Murat C."/>
            <person name="Nagy L.G."/>
            <person name="Nolan M."/>
            <person name="Ohm R.A."/>
            <person name="Patyshakuliyeva A."/>
            <person name="Rokas A."/>
            <person name="Ruiz-Duenas F.J."/>
            <person name="Sabat G."/>
            <person name="Salamov A."/>
            <person name="Samejima M."/>
            <person name="Schmutz J."/>
            <person name="Slot J.C."/>
            <person name="St John F."/>
            <person name="Stenlid J."/>
            <person name="Sun H."/>
            <person name="Sun S."/>
            <person name="Syed K."/>
            <person name="Tsang A."/>
            <person name="Wiebenga A."/>
            <person name="Young D."/>
            <person name="Pisabarro A."/>
            <person name="Eastwood D.C."/>
            <person name="Martin F."/>
            <person name="Cullen D."/>
            <person name="Grigoriev I.V."/>
            <person name="Hibbett D.S."/>
        </authorList>
    </citation>
    <scope>NUCLEOTIDE SEQUENCE [LARGE SCALE GENOMIC DNA]</scope>
    <source>
        <strain evidence="8 9">DJM-731 SS1</strain>
    </source>
</reference>
<dbReference type="InterPro" id="IPR012340">
    <property type="entry name" value="NA-bd_OB-fold"/>
</dbReference>
<dbReference type="RefSeq" id="XP_040625980.1">
    <property type="nucleotide sequence ID" value="XM_040777360.1"/>
</dbReference>
<dbReference type="FunFam" id="2.40.50.140:FF:000201">
    <property type="entry name" value="TRM2p tRNA methyltransferase"/>
    <property type="match status" value="1"/>
</dbReference>
<dbReference type="PROSITE" id="PS51687">
    <property type="entry name" value="SAM_MT_RNA_M5U"/>
    <property type="match status" value="1"/>
</dbReference>
<dbReference type="HOGENOM" id="CLU_014689_3_1_1"/>
<dbReference type="EMBL" id="JH795871">
    <property type="protein sequence ID" value="EJT99082.1"/>
    <property type="molecule type" value="Genomic_DNA"/>
</dbReference>
<dbReference type="GO" id="GO:0030697">
    <property type="term" value="F:tRNA (uracil(54)-C5)-methyltransferase activity, S-adenosyl methionine-dependent"/>
    <property type="evidence" value="ECO:0007669"/>
    <property type="project" value="InterPro"/>
</dbReference>
<dbReference type="Gene3D" id="3.40.50.150">
    <property type="entry name" value="Vaccinia Virus protein VP39"/>
    <property type="match status" value="2"/>
</dbReference>
<feature type="binding site" evidence="4">
    <location>
        <position position="510"/>
    </location>
    <ligand>
        <name>S-adenosyl-L-methionine</name>
        <dbReference type="ChEBI" id="CHEBI:59789"/>
    </ligand>
</feature>
<dbReference type="InterPro" id="IPR030390">
    <property type="entry name" value="MeTrfase_TrmA_AS"/>
</dbReference>
<organism evidence="8 9">
    <name type="scientific">Dacryopinax primogenitus (strain DJM 731)</name>
    <name type="common">Brown rot fungus</name>
    <dbReference type="NCBI Taxonomy" id="1858805"/>
    <lineage>
        <taxon>Eukaryota</taxon>
        <taxon>Fungi</taxon>
        <taxon>Dikarya</taxon>
        <taxon>Basidiomycota</taxon>
        <taxon>Agaricomycotina</taxon>
        <taxon>Dacrymycetes</taxon>
        <taxon>Dacrymycetales</taxon>
        <taxon>Dacrymycetaceae</taxon>
        <taxon>Dacryopinax</taxon>
    </lineage>
</organism>
<dbReference type="PANTHER" id="PTHR11061:SF30">
    <property type="entry name" value="TRNA (URACIL(54)-C(5))-METHYLTRANSFERASE"/>
    <property type="match status" value="1"/>
</dbReference>
<keyword evidence="1 4" id="KW-0489">Methyltransferase</keyword>
<feature type="compositionally biased region" description="Low complexity" evidence="6">
    <location>
        <begin position="29"/>
        <end position="41"/>
    </location>
</feature>
<dbReference type="Gene3D" id="2.40.50.140">
    <property type="entry name" value="Nucleic acid-binding proteins"/>
    <property type="match status" value="1"/>
</dbReference>
<dbReference type="PROSITE" id="PS01231">
    <property type="entry name" value="TRMA_2"/>
    <property type="match status" value="1"/>
</dbReference>